<dbReference type="EMBL" id="ML007839">
    <property type="protein sequence ID" value="RKP15742.1"/>
    <property type="molecule type" value="Genomic_DNA"/>
</dbReference>
<dbReference type="InterPro" id="IPR043128">
    <property type="entry name" value="Rev_trsase/Diguanyl_cyclase"/>
</dbReference>
<dbReference type="SUPFAM" id="SSF56672">
    <property type="entry name" value="DNA/RNA polymerases"/>
    <property type="match status" value="1"/>
</dbReference>
<feature type="non-terminal residue" evidence="1">
    <location>
        <position position="1"/>
    </location>
</feature>
<dbReference type="Gene3D" id="3.30.70.270">
    <property type="match status" value="1"/>
</dbReference>
<feature type="non-terminal residue" evidence="1">
    <location>
        <position position="66"/>
    </location>
</feature>
<accession>A0A4P9YA87</accession>
<gene>
    <name evidence="1" type="ORF">ROZALSC1DRAFT_9773</name>
</gene>
<dbReference type="InterPro" id="IPR043502">
    <property type="entry name" value="DNA/RNA_pol_sf"/>
</dbReference>
<evidence type="ECO:0000313" key="2">
    <source>
        <dbReference type="Proteomes" id="UP000281549"/>
    </source>
</evidence>
<dbReference type="Proteomes" id="UP000281549">
    <property type="component" value="Unassembled WGS sequence"/>
</dbReference>
<sequence>IRQFMFDHIMDIDRILAKLDFANFTLNGYKAFFCVPEVTILSYVCNQDGRTMDTLKIEKVVNWPTP</sequence>
<dbReference type="AlphaFoldDB" id="A0A4P9YA87"/>
<name>A0A4P9YA87_ROZAC</name>
<proteinExistence type="predicted"/>
<reference evidence="2" key="1">
    <citation type="journal article" date="2018" name="Nat. Microbiol.">
        <title>Leveraging single-cell genomics to expand the fungal tree of life.</title>
        <authorList>
            <person name="Ahrendt S.R."/>
            <person name="Quandt C.A."/>
            <person name="Ciobanu D."/>
            <person name="Clum A."/>
            <person name="Salamov A."/>
            <person name="Andreopoulos B."/>
            <person name="Cheng J.F."/>
            <person name="Woyke T."/>
            <person name="Pelin A."/>
            <person name="Henrissat B."/>
            <person name="Reynolds N.K."/>
            <person name="Benny G.L."/>
            <person name="Smith M.E."/>
            <person name="James T.Y."/>
            <person name="Grigoriev I.V."/>
        </authorList>
    </citation>
    <scope>NUCLEOTIDE SEQUENCE [LARGE SCALE GENOMIC DNA]</scope>
    <source>
        <strain evidence="2">CSF55</strain>
    </source>
</reference>
<organism evidence="1 2">
    <name type="scientific">Rozella allomycis (strain CSF55)</name>
    <dbReference type="NCBI Taxonomy" id="988480"/>
    <lineage>
        <taxon>Eukaryota</taxon>
        <taxon>Fungi</taxon>
        <taxon>Fungi incertae sedis</taxon>
        <taxon>Cryptomycota</taxon>
        <taxon>Cryptomycota incertae sedis</taxon>
        <taxon>Rozella</taxon>
    </lineage>
</organism>
<protein>
    <submittedName>
        <fullName evidence="1">Uncharacterized protein</fullName>
    </submittedName>
</protein>
<evidence type="ECO:0000313" key="1">
    <source>
        <dbReference type="EMBL" id="RKP15742.1"/>
    </source>
</evidence>